<evidence type="ECO:0000313" key="4">
    <source>
        <dbReference type="Proteomes" id="UP000217265"/>
    </source>
</evidence>
<dbReference type="GO" id="GO:0005737">
    <property type="term" value="C:cytoplasm"/>
    <property type="evidence" value="ECO:0007669"/>
    <property type="project" value="TreeGrafter"/>
</dbReference>
<gene>
    <name evidence="3" type="ORF">CMV30_17575</name>
</gene>
<dbReference type="InterPro" id="IPR006680">
    <property type="entry name" value="Amidohydro-rel"/>
</dbReference>
<proteinExistence type="predicted"/>
<dbReference type="KEGG" id="vbh:CMV30_17575"/>
<dbReference type="GO" id="GO:0019748">
    <property type="term" value="P:secondary metabolic process"/>
    <property type="evidence" value="ECO:0007669"/>
    <property type="project" value="TreeGrafter"/>
</dbReference>
<keyword evidence="3" id="KW-0378">Hydrolase</keyword>
<dbReference type="InterPro" id="IPR032466">
    <property type="entry name" value="Metal_Hydrolase"/>
</dbReference>
<name>A0A290QAC2_9BACT</name>
<dbReference type="PANTHER" id="PTHR21240">
    <property type="entry name" value="2-AMINO-3-CARBOXYLMUCONATE-6-SEMIALDEHYDE DECARBOXYLASE"/>
    <property type="match status" value="1"/>
</dbReference>
<dbReference type="GO" id="GO:0016787">
    <property type="term" value="F:hydrolase activity"/>
    <property type="evidence" value="ECO:0007669"/>
    <property type="project" value="UniProtKB-KW"/>
</dbReference>
<dbReference type="EMBL" id="CP023344">
    <property type="protein sequence ID" value="ATC65609.1"/>
    <property type="molecule type" value="Genomic_DNA"/>
</dbReference>
<evidence type="ECO:0000313" key="3">
    <source>
        <dbReference type="EMBL" id="ATC65609.1"/>
    </source>
</evidence>
<accession>A0A290QAC2</accession>
<organism evidence="3 4">
    <name type="scientific">Nibricoccus aquaticus</name>
    <dbReference type="NCBI Taxonomy" id="2576891"/>
    <lineage>
        <taxon>Bacteria</taxon>
        <taxon>Pseudomonadati</taxon>
        <taxon>Verrucomicrobiota</taxon>
        <taxon>Opitutia</taxon>
        <taxon>Opitutales</taxon>
        <taxon>Opitutaceae</taxon>
        <taxon>Nibricoccus</taxon>
    </lineage>
</organism>
<reference evidence="3 4" key="1">
    <citation type="submission" date="2017-09" db="EMBL/GenBank/DDBJ databases">
        <title>Complete genome sequence of Verrucomicrobial strain HZ-65, isolated from freshwater.</title>
        <authorList>
            <person name="Choi A."/>
        </authorList>
    </citation>
    <scope>NUCLEOTIDE SEQUENCE [LARGE SCALE GENOMIC DNA]</scope>
    <source>
        <strain evidence="3 4">HZ-65</strain>
    </source>
</reference>
<dbReference type="GO" id="GO:0016831">
    <property type="term" value="F:carboxy-lyase activity"/>
    <property type="evidence" value="ECO:0007669"/>
    <property type="project" value="InterPro"/>
</dbReference>
<dbReference type="Gene3D" id="3.20.20.140">
    <property type="entry name" value="Metal-dependent hydrolases"/>
    <property type="match status" value="1"/>
</dbReference>
<keyword evidence="1" id="KW-0456">Lyase</keyword>
<keyword evidence="4" id="KW-1185">Reference proteome</keyword>
<evidence type="ECO:0000256" key="1">
    <source>
        <dbReference type="ARBA" id="ARBA00023239"/>
    </source>
</evidence>
<protein>
    <submittedName>
        <fullName evidence="3">Amidohydrolase</fullName>
    </submittedName>
</protein>
<sequence>MLNGKRSDLRAMPSIDAHVHLYPEDLNRAPGVWATAHGERHWAMLCTRVRKSGRAVQGFPSVDELLHAMDEAGVDRAVLQGWYWENHATCVWQNRFYAACVKAHPDRLSAFATLHAGAGREAVISEVRRVKAEGFCGIGELSPHSQGFSVEDETWRAVLELAGELRLPVNLHVTEPEGRNYPGKIATPLGDFVRMAKAHPATVFILAHWGARLPLDAEFGAEARALKNLYYDTAASPLIYPRADVREMLGQFGAERVLFGTDYPLELFPNGEGEGGAGTMRGFVDAFRAAGLGEAECAAVLGGNAARVIGLR</sequence>
<dbReference type="AlphaFoldDB" id="A0A290QAC2"/>
<dbReference type="PANTHER" id="PTHR21240:SF28">
    <property type="entry name" value="ISO-OROTATE DECARBOXYLASE (EUROFUNG)"/>
    <property type="match status" value="1"/>
</dbReference>
<dbReference type="SUPFAM" id="SSF51556">
    <property type="entry name" value="Metallo-dependent hydrolases"/>
    <property type="match status" value="1"/>
</dbReference>
<dbReference type="Proteomes" id="UP000217265">
    <property type="component" value="Chromosome"/>
</dbReference>
<evidence type="ECO:0000259" key="2">
    <source>
        <dbReference type="Pfam" id="PF04909"/>
    </source>
</evidence>
<feature type="domain" description="Amidohydrolase-related" evidence="2">
    <location>
        <begin position="15"/>
        <end position="311"/>
    </location>
</feature>
<dbReference type="InterPro" id="IPR032465">
    <property type="entry name" value="ACMSD"/>
</dbReference>
<dbReference type="Pfam" id="PF04909">
    <property type="entry name" value="Amidohydro_2"/>
    <property type="match status" value="1"/>
</dbReference>